<feature type="transmembrane region" description="Helical" evidence="9">
    <location>
        <begin position="141"/>
        <end position="165"/>
    </location>
</feature>
<dbReference type="InterPro" id="IPR024041">
    <property type="entry name" value="NH4_transpt_AmtB-like_dom"/>
</dbReference>
<dbReference type="RefSeq" id="WP_078256906.1">
    <property type="nucleotide sequence ID" value="NZ_CP018906.1"/>
</dbReference>
<reference evidence="11 12" key="1">
    <citation type="journal article" date="2015" name="Genome Announc.">
        <title>Genome Sequence of Lactobacillus curieae CCTCC M 2011381T, a Novel Producer of Gamma-aminobutyric Acid.</title>
        <authorList>
            <person name="Wang Y."/>
            <person name="Wang Y."/>
            <person name="Lang C."/>
            <person name="Wei D."/>
            <person name="Xu P."/>
            <person name="Xie J."/>
        </authorList>
    </citation>
    <scope>NUCLEOTIDE SEQUENCE [LARGE SCALE GENOMIC DNA]</scope>
    <source>
        <strain evidence="11 12">CCTCC M 2011381</strain>
    </source>
</reference>
<sequence length="371" mass="39662">MIGHLNDNFVLLCSLVMIPMIFFVPVMYINSYPDSESDNHLTSMITALLCGIACWIIFGNSESFHFGFSSLSLQSGNPDITLLSQMCFYLYSIVMFTGTVLRNASWKFFVGFIPLWTLLVYAPIANLIWSPTGVLYKMGALDFSGGLVVHLTAGLTSLILSVFMRNNRIKLPKDNQLLNYVATLFILTGWLGFNLAPAGVFSNGGSSIIVNTLVAVIGSVIGWTYSSNLGLSSDAGAVYNGIICGLVASTALVAYVSTLSMLIVALVSGIICHYMCELLSASDIFHDPVDSFAINGIGGIVGTLGLILFASPIVNKDGAIGLLAGGFNFTGVELLTLLTTTLITLLGTLISLGIVKAIKELKVRTGKEEAF</sequence>
<feature type="transmembrane region" description="Helical" evidence="9">
    <location>
        <begin position="41"/>
        <end position="60"/>
    </location>
</feature>
<feature type="transmembrane region" description="Helical" evidence="9">
    <location>
        <begin position="6"/>
        <end position="29"/>
    </location>
</feature>
<keyword evidence="4 9" id="KW-0812">Transmembrane</keyword>
<dbReference type="AlphaFoldDB" id="A0A1S6QHF5"/>
<protein>
    <recommendedName>
        <fullName evidence="8">Ammonium transporter</fullName>
    </recommendedName>
</protein>
<feature type="transmembrane region" description="Helical" evidence="9">
    <location>
        <begin position="208"/>
        <end position="225"/>
    </location>
</feature>
<evidence type="ECO:0000256" key="4">
    <source>
        <dbReference type="ARBA" id="ARBA00022692"/>
    </source>
</evidence>
<dbReference type="SUPFAM" id="SSF111352">
    <property type="entry name" value="Ammonium transporter"/>
    <property type="match status" value="1"/>
</dbReference>
<dbReference type="InterPro" id="IPR001905">
    <property type="entry name" value="Ammonium_transpt"/>
</dbReference>
<gene>
    <name evidence="11" type="ORF">PL11_003485</name>
</gene>
<evidence type="ECO:0000256" key="9">
    <source>
        <dbReference type="SAM" id="Phobius"/>
    </source>
</evidence>
<comment type="subcellular location">
    <subcellularLocation>
        <location evidence="1">Membrane</location>
        <topology evidence="1">Multi-pass membrane protein</topology>
    </subcellularLocation>
</comment>
<feature type="transmembrane region" description="Helical" evidence="9">
    <location>
        <begin position="237"/>
        <end position="256"/>
    </location>
</feature>
<keyword evidence="7" id="KW-0924">Ammonia transport</keyword>
<dbReference type="Gene3D" id="1.10.3430.10">
    <property type="entry name" value="Ammonium transporter AmtB like domains"/>
    <property type="match status" value="1"/>
</dbReference>
<feature type="transmembrane region" description="Helical" evidence="9">
    <location>
        <begin position="177"/>
        <end position="196"/>
    </location>
</feature>
<dbReference type="PANTHER" id="PTHR43029">
    <property type="entry name" value="AMMONIUM TRANSPORTER MEP2"/>
    <property type="match status" value="1"/>
</dbReference>
<evidence type="ECO:0000256" key="5">
    <source>
        <dbReference type="ARBA" id="ARBA00022989"/>
    </source>
</evidence>
<feature type="transmembrane region" description="Helical" evidence="9">
    <location>
        <begin position="334"/>
        <end position="355"/>
    </location>
</feature>
<keyword evidence="3" id="KW-0813">Transport</keyword>
<feature type="domain" description="Ammonium transporter AmtB-like" evidence="10">
    <location>
        <begin position="9"/>
        <end position="369"/>
    </location>
</feature>
<evidence type="ECO:0000313" key="11">
    <source>
        <dbReference type="EMBL" id="AQW21047.1"/>
    </source>
</evidence>
<evidence type="ECO:0000256" key="3">
    <source>
        <dbReference type="ARBA" id="ARBA00022448"/>
    </source>
</evidence>
<name>A0A1S6QHF5_9LACO</name>
<accession>A0A1S6QHF5</accession>
<evidence type="ECO:0000256" key="7">
    <source>
        <dbReference type="ARBA" id="ARBA00023177"/>
    </source>
</evidence>
<dbReference type="PANTHER" id="PTHR43029:SF10">
    <property type="entry name" value="AMMONIUM TRANSPORTER MEP2"/>
    <property type="match status" value="1"/>
</dbReference>
<evidence type="ECO:0000256" key="6">
    <source>
        <dbReference type="ARBA" id="ARBA00023136"/>
    </source>
</evidence>
<dbReference type="OrthoDB" id="9814202at2"/>
<dbReference type="KEGG" id="lcu:PL11_003485"/>
<dbReference type="Proteomes" id="UP000030361">
    <property type="component" value="Chromosome"/>
</dbReference>
<evidence type="ECO:0000256" key="8">
    <source>
        <dbReference type="ARBA" id="ARBA00050025"/>
    </source>
</evidence>
<keyword evidence="6 9" id="KW-0472">Membrane</keyword>
<evidence type="ECO:0000313" key="12">
    <source>
        <dbReference type="Proteomes" id="UP000030361"/>
    </source>
</evidence>
<keyword evidence="12" id="KW-1185">Reference proteome</keyword>
<dbReference type="GO" id="GO:0008519">
    <property type="term" value="F:ammonium channel activity"/>
    <property type="evidence" value="ECO:0007669"/>
    <property type="project" value="InterPro"/>
</dbReference>
<proteinExistence type="inferred from homology"/>
<evidence type="ECO:0000256" key="2">
    <source>
        <dbReference type="ARBA" id="ARBA00005887"/>
    </source>
</evidence>
<dbReference type="GO" id="GO:0005886">
    <property type="term" value="C:plasma membrane"/>
    <property type="evidence" value="ECO:0007669"/>
    <property type="project" value="TreeGrafter"/>
</dbReference>
<feature type="transmembrane region" description="Helical" evidence="9">
    <location>
        <begin position="108"/>
        <end position="129"/>
    </location>
</feature>
<dbReference type="EMBL" id="CP018906">
    <property type="protein sequence ID" value="AQW21047.1"/>
    <property type="molecule type" value="Genomic_DNA"/>
</dbReference>
<dbReference type="Pfam" id="PF00909">
    <property type="entry name" value="Ammonium_transp"/>
    <property type="match status" value="1"/>
</dbReference>
<evidence type="ECO:0000256" key="1">
    <source>
        <dbReference type="ARBA" id="ARBA00004141"/>
    </source>
</evidence>
<evidence type="ECO:0000259" key="10">
    <source>
        <dbReference type="Pfam" id="PF00909"/>
    </source>
</evidence>
<comment type="similarity">
    <text evidence="2">Belongs to the ammonia transporter channel (TC 1.A.11.2) family.</text>
</comment>
<feature type="transmembrane region" description="Helical" evidence="9">
    <location>
        <begin position="262"/>
        <end position="280"/>
    </location>
</feature>
<dbReference type="InterPro" id="IPR029020">
    <property type="entry name" value="Ammonium/urea_transptr"/>
</dbReference>
<feature type="transmembrane region" description="Helical" evidence="9">
    <location>
        <begin position="292"/>
        <end position="314"/>
    </location>
</feature>
<keyword evidence="5 9" id="KW-1133">Transmembrane helix</keyword>
<feature type="transmembrane region" description="Helical" evidence="9">
    <location>
        <begin position="80"/>
        <end position="101"/>
    </location>
</feature>
<organism evidence="11 12">
    <name type="scientific">Lentilactobacillus curieae</name>
    <dbReference type="NCBI Taxonomy" id="1138822"/>
    <lineage>
        <taxon>Bacteria</taxon>
        <taxon>Bacillati</taxon>
        <taxon>Bacillota</taxon>
        <taxon>Bacilli</taxon>
        <taxon>Lactobacillales</taxon>
        <taxon>Lactobacillaceae</taxon>
        <taxon>Lentilactobacillus</taxon>
    </lineage>
</organism>